<dbReference type="AlphaFoldDB" id="A0A238ZGT9"/>
<dbReference type="EMBL" id="FZOF01000001">
    <property type="protein sequence ID" value="SNR82362.1"/>
    <property type="molecule type" value="Genomic_DNA"/>
</dbReference>
<accession>A0A238ZGT9</accession>
<feature type="compositionally biased region" description="Basic and acidic residues" evidence="1">
    <location>
        <begin position="406"/>
        <end position="416"/>
    </location>
</feature>
<evidence type="ECO:0000313" key="2">
    <source>
        <dbReference type="EMBL" id="SNR82362.1"/>
    </source>
</evidence>
<evidence type="ECO:0000256" key="1">
    <source>
        <dbReference type="SAM" id="MobiDB-lite"/>
    </source>
</evidence>
<name>A0A238ZGT9_9ACTN</name>
<organism evidence="2 3">
    <name type="scientific">Actinacidiphila glaucinigra</name>
    <dbReference type="NCBI Taxonomy" id="235986"/>
    <lineage>
        <taxon>Bacteria</taxon>
        <taxon>Bacillati</taxon>
        <taxon>Actinomycetota</taxon>
        <taxon>Actinomycetes</taxon>
        <taxon>Kitasatosporales</taxon>
        <taxon>Streptomycetaceae</taxon>
        <taxon>Actinacidiphila</taxon>
    </lineage>
</organism>
<dbReference type="OrthoDB" id="4103156at2"/>
<dbReference type="RefSeq" id="WP_089221698.1">
    <property type="nucleotide sequence ID" value="NZ_FZOF01000001.1"/>
</dbReference>
<dbReference type="Proteomes" id="UP000198280">
    <property type="component" value="Unassembled WGS sequence"/>
</dbReference>
<protein>
    <submittedName>
        <fullName evidence="2">Uncharacterized protein</fullName>
    </submittedName>
</protein>
<keyword evidence="3" id="KW-1185">Reference proteome</keyword>
<feature type="compositionally biased region" description="Low complexity" evidence="1">
    <location>
        <begin position="249"/>
        <end position="266"/>
    </location>
</feature>
<feature type="region of interest" description="Disordered" evidence="1">
    <location>
        <begin position="399"/>
        <end position="424"/>
    </location>
</feature>
<proteinExistence type="predicted"/>
<gene>
    <name evidence="2" type="ORF">SAMN05216252_101258</name>
</gene>
<sequence>MRDVDLRELRRRIPIAGNRALAEIVDGLETAENLTAARVEHGFFSRVILGWNRKDRQRALESQAALALTQRRMVAWAQETARHLAFTDLTVGLLAMEVEQLQDSVLELREANRQAFREIRELAAVLAEFIDAVDLRFAEIDERLDGHERILDTHARALLELDRRVLATELWQSAWADGDLAVRRWRHQGAYAGLPWPCQVLLLARECATGRQGLHEFVTGDEAWRERLADDVLADPRAAAAAQAYWPARPAADPGPGTGPAVPAAPSYREVAESVRRARGPRPAPGGRTPADDPLPVPHRRQVRSLLERIIADMPDADERRMVAEVAGIGLSARLRPPHRPIGYAVARALDLSTRPPARRPEDPARVAVEDARRDCGHVPAVTQEEFVRGVVHEQADAARQARAALRTETEKRRGTGEGGGPDA</sequence>
<feature type="region of interest" description="Disordered" evidence="1">
    <location>
        <begin position="249"/>
        <end position="298"/>
    </location>
</feature>
<reference evidence="2 3" key="1">
    <citation type="submission" date="2017-06" db="EMBL/GenBank/DDBJ databases">
        <authorList>
            <person name="Kim H.J."/>
            <person name="Triplett B.A."/>
        </authorList>
    </citation>
    <scope>NUCLEOTIDE SEQUENCE [LARGE SCALE GENOMIC DNA]</scope>
    <source>
        <strain evidence="2 3">CGMCC 4.1858</strain>
    </source>
</reference>
<evidence type="ECO:0000313" key="3">
    <source>
        <dbReference type="Proteomes" id="UP000198280"/>
    </source>
</evidence>